<evidence type="ECO:0000259" key="1">
    <source>
        <dbReference type="Pfam" id="PF01370"/>
    </source>
</evidence>
<proteinExistence type="predicted"/>
<dbReference type="AlphaFoldDB" id="A0A917ZRY1"/>
<sequence>MLASHGMGESRVVVVGGTGFYGRYVVADLLRRPRVRVTVVARHAPPRNAFPADRVDWAIADRGDVIELSRIVEDSAAGRTAAVVHCAGPFQSIDRADSDPLGPLRAALAAGVPYIDICEDRAFRRNAVALAESAKAPVLTGASVVPGMQALLVADLARGLDGVHSIRCAAAPDTRRHRGPAMFEAMLHGAGLRFTAPRAGVPTVVHGWSEPEWVTFPPPIGRRLVHQVYEMADLDVLPELFRAATVSFKAGSEFTVLNRALGAFAAVRARTGLPRHAHHWTPVVRGASWLAGRAGDEAGGFMVSVTGERGGRTVTRSVGMTALEHGGRIPSLLAGIAVERLLAGGLDGSGVVPLDSWLSPAELHTALVERGVRLWRGSDEG</sequence>
<reference evidence="2" key="2">
    <citation type="submission" date="2020-09" db="EMBL/GenBank/DDBJ databases">
        <authorList>
            <person name="Sun Q."/>
            <person name="Zhou Y."/>
        </authorList>
    </citation>
    <scope>NUCLEOTIDE SEQUENCE</scope>
    <source>
        <strain evidence="2">CGMCC 4.7201</strain>
    </source>
</reference>
<dbReference type="PANTHER" id="PTHR43796">
    <property type="entry name" value="CARBOXYNORSPERMIDINE SYNTHASE"/>
    <property type="match status" value="1"/>
</dbReference>
<name>A0A917ZRY1_9ACTN</name>
<keyword evidence="3" id="KW-1185">Reference proteome</keyword>
<dbReference type="SUPFAM" id="SSF51735">
    <property type="entry name" value="NAD(P)-binding Rossmann-fold domains"/>
    <property type="match status" value="1"/>
</dbReference>
<protein>
    <submittedName>
        <fullName evidence="2">Saccharopine dehydrogenase</fullName>
    </submittedName>
</protein>
<evidence type="ECO:0000313" key="2">
    <source>
        <dbReference type="EMBL" id="GGO90300.1"/>
    </source>
</evidence>
<dbReference type="Proteomes" id="UP000641932">
    <property type="component" value="Unassembled WGS sequence"/>
</dbReference>
<dbReference type="Gene3D" id="3.40.50.720">
    <property type="entry name" value="NAD(P)-binding Rossmann-like Domain"/>
    <property type="match status" value="1"/>
</dbReference>
<dbReference type="PANTHER" id="PTHR43796:SF2">
    <property type="entry name" value="CARBOXYNORSPERMIDINE SYNTHASE"/>
    <property type="match status" value="1"/>
</dbReference>
<dbReference type="InterPro" id="IPR001509">
    <property type="entry name" value="Epimerase_deHydtase"/>
</dbReference>
<dbReference type="InterPro" id="IPR036291">
    <property type="entry name" value="NAD(P)-bd_dom_sf"/>
</dbReference>
<accession>A0A917ZRY1</accession>
<feature type="domain" description="NAD-dependent epimerase/dehydratase" evidence="1">
    <location>
        <begin position="12"/>
        <end position="122"/>
    </location>
</feature>
<reference evidence="2" key="1">
    <citation type="journal article" date="2014" name="Int. J. Syst. Evol. Microbiol.">
        <title>Complete genome sequence of Corynebacterium casei LMG S-19264T (=DSM 44701T), isolated from a smear-ripened cheese.</title>
        <authorList>
            <consortium name="US DOE Joint Genome Institute (JGI-PGF)"/>
            <person name="Walter F."/>
            <person name="Albersmeier A."/>
            <person name="Kalinowski J."/>
            <person name="Ruckert C."/>
        </authorList>
    </citation>
    <scope>NUCLEOTIDE SEQUENCE</scope>
    <source>
        <strain evidence="2">CGMCC 4.7201</strain>
    </source>
</reference>
<comment type="caution">
    <text evidence="2">The sequence shown here is derived from an EMBL/GenBank/DDBJ whole genome shotgun (WGS) entry which is preliminary data.</text>
</comment>
<evidence type="ECO:0000313" key="3">
    <source>
        <dbReference type="Proteomes" id="UP000641932"/>
    </source>
</evidence>
<dbReference type="EMBL" id="BMMS01000014">
    <property type="protein sequence ID" value="GGO90300.1"/>
    <property type="molecule type" value="Genomic_DNA"/>
</dbReference>
<organism evidence="2 3">
    <name type="scientific">Wenjunlia tyrosinilytica</name>
    <dbReference type="NCBI Taxonomy" id="1544741"/>
    <lineage>
        <taxon>Bacteria</taxon>
        <taxon>Bacillati</taxon>
        <taxon>Actinomycetota</taxon>
        <taxon>Actinomycetes</taxon>
        <taxon>Kitasatosporales</taxon>
        <taxon>Streptomycetaceae</taxon>
        <taxon>Wenjunlia</taxon>
    </lineage>
</organism>
<dbReference type="Pfam" id="PF01370">
    <property type="entry name" value="Epimerase"/>
    <property type="match status" value="1"/>
</dbReference>
<gene>
    <name evidence="2" type="ORF">GCM10012280_35510</name>
</gene>